<evidence type="ECO:0008006" key="3">
    <source>
        <dbReference type="Google" id="ProtNLM"/>
    </source>
</evidence>
<proteinExistence type="predicted"/>
<reference evidence="1 2" key="1">
    <citation type="submission" date="2017-04" db="EMBL/GenBank/DDBJ databases">
        <authorList>
            <person name="Afonso C.L."/>
            <person name="Miller P.J."/>
            <person name="Scott M.A."/>
            <person name="Spackman E."/>
            <person name="Goraichik I."/>
            <person name="Dimitrov K.M."/>
            <person name="Suarez D.L."/>
            <person name="Swayne D.E."/>
        </authorList>
    </citation>
    <scope>NUCLEOTIDE SEQUENCE [LARGE SCALE GENOMIC DNA]</scope>
    <source>
        <strain evidence="1 2">CGMCC 1.12708</strain>
    </source>
</reference>
<dbReference type="RefSeq" id="WP_084016119.1">
    <property type="nucleotide sequence ID" value="NZ_FWXS01000002.1"/>
</dbReference>
<dbReference type="Pfam" id="PF15418">
    <property type="entry name" value="DUF4625"/>
    <property type="match status" value="1"/>
</dbReference>
<dbReference type="PROSITE" id="PS51257">
    <property type="entry name" value="PROKAR_LIPOPROTEIN"/>
    <property type="match status" value="1"/>
</dbReference>
<protein>
    <recommendedName>
        <fullName evidence="3">DUF4625 domain-containing protein</fullName>
    </recommendedName>
</protein>
<sequence>MKKYIIASLAIVSAITFQSCSSDDDNGSVDTEKPVIVLNEPTDHEAFLPGSEIHLDADFSDNVELGSYKIEIHSAADGHEHKGANAVGEWFYSETNQIEAGLRNTHIHKHIAVPTTVDGLPIVEGHYHLGIFLTDKAGNEQQHFIEIVVGEDHDH</sequence>
<dbReference type="STRING" id="1434700.SAMN06296427_10270"/>
<dbReference type="EMBL" id="FWXS01000002">
    <property type="protein sequence ID" value="SMC41821.1"/>
    <property type="molecule type" value="Genomic_DNA"/>
</dbReference>
<dbReference type="OrthoDB" id="670730at2"/>
<dbReference type="Proteomes" id="UP000192393">
    <property type="component" value="Unassembled WGS sequence"/>
</dbReference>
<dbReference type="InterPro" id="IPR027829">
    <property type="entry name" value="DUF4625"/>
</dbReference>
<evidence type="ECO:0000313" key="1">
    <source>
        <dbReference type="EMBL" id="SMC41821.1"/>
    </source>
</evidence>
<organism evidence="1 2">
    <name type="scientific">Moheibacter sediminis</name>
    <dbReference type="NCBI Taxonomy" id="1434700"/>
    <lineage>
        <taxon>Bacteria</taxon>
        <taxon>Pseudomonadati</taxon>
        <taxon>Bacteroidota</taxon>
        <taxon>Flavobacteriia</taxon>
        <taxon>Flavobacteriales</taxon>
        <taxon>Weeksellaceae</taxon>
        <taxon>Moheibacter</taxon>
    </lineage>
</organism>
<accession>A0A1W1Z165</accession>
<evidence type="ECO:0000313" key="2">
    <source>
        <dbReference type="Proteomes" id="UP000192393"/>
    </source>
</evidence>
<keyword evidence="2" id="KW-1185">Reference proteome</keyword>
<dbReference type="AlphaFoldDB" id="A0A1W1Z165"/>
<name>A0A1W1Z165_9FLAO</name>
<gene>
    <name evidence="1" type="ORF">SAMN06296427_10270</name>
</gene>